<gene>
    <name evidence="2" type="ORF">A2U01_0006382</name>
</gene>
<proteinExistence type="predicted"/>
<keyword evidence="3" id="KW-1185">Reference proteome</keyword>
<dbReference type="Proteomes" id="UP000265520">
    <property type="component" value="Unassembled WGS sequence"/>
</dbReference>
<evidence type="ECO:0000313" key="3">
    <source>
        <dbReference type="Proteomes" id="UP000265520"/>
    </source>
</evidence>
<organism evidence="2 3">
    <name type="scientific">Trifolium medium</name>
    <dbReference type="NCBI Taxonomy" id="97028"/>
    <lineage>
        <taxon>Eukaryota</taxon>
        <taxon>Viridiplantae</taxon>
        <taxon>Streptophyta</taxon>
        <taxon>Embryophyta</taxon>
        <taxon>Tracheophyta</taxon>
        <taxon>Spermatophyta</taxon>
        <taxon>Magnoliopsida</taxon>
        <taxon>eudicotyledons</taxon>
        <taxon>Gunneridae</taxon>
        <taxon>Pentapetalae</taxon>
        <taxon>rosids</taxon>
        <taxon>fabids</taxon>
        <taxon>Fabales</taxon>
        <taxon>Fabaceae</taxon>
        <taxon>Papilionoideae</taxon>
        <taxon>50 kb inversion clade</taxon>
        <taxon>NPAAA clade</taxon>
        <taxon>Hologalegina</taxon>
        <taxon>IRL clade</taxon>
        <taxon>Trifolieae</taxon>
        <taxon>Trifolium</taxon>
    </lineage>
</organism>
<accession>A0A392MDJ2</accession>
<evidence type="ECO:0000256" key="1">
    <source>
        <dbReference type="SAM" id="MobiDB-lite"/>
    </source>
</evidence>
<comment type="caution">
    <text evidence="2">The sequence shown here is derived from an EMBL/GenBank/DDBJ whole genome shotgun (WGS) entry which is preliminary data.</text>
</comment>
<feature type="region of interest" description="Disordered" evidence="1">
    <location>
        <begin position="101"/>
        <end position="120"/>
    </location>
</feature>
<dbReference type="AlphaFoldDB" id="A0A392MDJ2"/>
<sequence length="139" mass="15372">MASNSKLNVAGPSNTSKDWFTTTIYPDKVPTEVDLQYEHEGNNFALYSLESSSKKVHSSKAIPINISSDSKSTESNGSTDRMLEEIVAFARSHKIVHEEVEEEAVHGDEEVEQQAAHQGEGYRWKKGISDAFAKGKTVL</sequence>
<feature type="non-terminal residue" evidence="2">
    <location>
        <position position="139"/>
    </location>
</feature>
<evidence type="ECO:0000313" key="2">
    <source>
        <dbReference type="EMBL" id="MCH85536.1"/>
    </source>
</evidence>
<dbReference type="EMBL" id="LXQA010008694">
    <property type="protein sequence ID" value="MCH85536.1"/>
    <property type="molecule type" value="Genomic_DNA"/>
</dbReference>
<protein>
    <submittedName>
        <fullName evidence="2">Uncharacterized protein</fullName>
    </submittedName>
</protein>
<name>A0A392MDJ2_9FABA</name>
<reference evidence="2 3" key="1">
    <citation type="journal article" date="2018" name="Front. Plant Sci.">
        <title>Red Clover (Trifolium pratense) and Zigzag Clover (T. medium) - A Picture of Genomic Similarities and Differences.</title>
        <authorList>
            <person name="Dluhosova J."/>
            <person name="Istvanek J."/>
            <person name="Nedelnik J."/>
            <person name="Repkova J."/>
        </authorList>
    </citation>
    <scope>NUCLEOTIDE SEQUENCE [LARGE SCALE GENOMIC DNA]</scope>
    <source>
        <strain evidence="3">cv. 10/8</strain>
        <tissue evidence="2">Leaf</tissue>
    </source>
</reference>